<name>A0A2I7WBG7_MYCTX</name>
<evidence type="ECO:0000313" key="3">
    <source>
        <dbReference type="Proteomes" id="UP000236349"/>
    </source>
</evidence>
<feature type="region of interest" description="Disordered" evidence="1">
    <location>
        <begin position="1"/>
        <end position="35"/>
    </location>
</feature>
<organism evidence="2 3">
    <name type="scientific">Mycobacterium tuberculosis</name>
    <dbReference type="NCBI Taxonomy" id="1773"/>
    <lineage>
        <taxon>Bacteria</taxon>
        <taxon>Bacillati</taxon>
        <taxon>Actinomycetota</taxon>
        <taxon>Actinomycetes</taxon>
        <taxon>Mycobacteriales</taxon>
        <taxon>Mycobacteriaceae</taxon>
        <taxon>Mycobacterium</taxon>
        <taxon>Mycobacterium tuberculosis complex</taxon>
    </lineage>
</organism>
<protein>
    <submittedName>
        <fullName evidence="2">Uncharacterized protein</fullName>
    </submittedName>
</protein>
<sequence length="35" mass="3537">MAGLLGTMALTSGGGVAREDPLEPDPLAPIIDDSR</sequence>
<dbReference type="EMBL" id="CP024614">
    <property type="protein sequence ID" value="AUS52257.1"/>
    <property type="molecule type" value="Genomic_DNA"/>
</dbReference>
<dbReference type="AlphaFoldDB" id="A0A2I7WBG7"/>
<evidence type="ECO:0000256" key="1">
    <source>
        <dbReference type="SAM" id="MobiDB-lite"/>
    </source>
</evidence>
<evidence type="ECO:0000313" key="2">
    <source>
        <dbReference type="EMBL" id="AUS52257.1"/>
    </source>
</evidence>
<reference evidence="2 3" key="1">
    <citation type="submission" date="2017-10" db="EMBL/GenBank/DDBJ databases">
        <title>Clinical isolate obtained from a human patient with meningeal tuberculosis in michoacan, Mexico.</title>
        <authorList>
            <person name="Guillen-Nepita A.L."/>
            <person name="Negrete-Paz A.M."/>
            <person name="Vazquez-Marrufo G."/>
            <person name="Cruz-Hernandez A."/>
            <person name="Fresia P."/>
            <person name="Naya H."/>
            <person name="Vazquez-Garciduenas M.S."/>
        </authorList>
    </citation>
    <scope>NUCLEOTIDE SEQUENCE [LARGE SCALE GENOMIC DNA]</scope>
    <source>
        <strain evidence="3">Beijing/MYC004</strain>
    </source>
</reference>
<accession>A0A2I7WBG7</accession>
<gene>
    <name evidence="2" type="ORF">CAB90_03436</name>
</gene>
<dbReference type="Proteomes" id="UP000236349">
    <property type="component" value="Chromosome"/>
</dbReference>
<proteinExistence type="predicted"/>